<dbReference type="PANTHER" id="PTHR33219:SF14">
    <property type="entry name" value="PROTEIN COFACTOR ASSEMBLY OF COMPLEX C SUBUNIT B CCB3, CHLOROPLASTIC-RELATED"/>
    <property type="match status" value="1"/>
</dbReference>
<feature type="transmembrane region" description="Helical" evidence="2">
    <location>
        <begin position="66"/>
        <end position="87"/>
    </location>
</feature>
<evidence type="ECO:0000313" key="4">
    <source>
        <dbReference type="Proteomes" id="UP000245909"/>
    </source>
</evidence>
<dbReference type="GO" id="GO:0016020">
    <property type="term" value="C:membrane"/>
    <property type="evidence" value="ECO:0007669"/>
    <property type="project" value="InterPro"/>
</dbReference>
<keyword evidence="2" id="KW-0472">Membrane</keyword>
<evidence type="ECO:0000256" key="1">
    <source>
        <dbReference type="ARBA" id="ARBA00010894"/>
    </source>
</evidence>
<feature type="transmembrane region" description="Helical" evidence="2">
    <location>
        <begin position="169"/>
        <end position="190"/>
    </location>
</feature>
<dbReference type="PANTHER" id="PTHR33219">
    <property type="entry name" value="YLMG HOMOLOG PROTEIN 2, CHLOROPLASTIC"/>
    <property type="match status" value="1"/>
</dbReference>
<keyword evidence="2" id="KW-0812">Transmembrane</keyword>
<comment type="similarity">
    <text evidence="1">Belongs to the YggT family.</text>
</comment>
<name>A0A2U0TCP1_9PAST</name>
<dbReference type="Pfam" id="PF02325">
    <property type="entry name" value="CCB3_YggT"/>
    <property type="match status" value="2"/>
</dbReference>
<feature type="transmembrane region" description="Helical" evidence="2">
    <location>
        <begin position="99"/>
        <end position="131"/>
    </location>
</feature>
<keyword evidence="4" id="KW-1185">Reference proteome</keyword>
<evidence type="ECO:0000256" key="2">
    <source>
        <dbReference type="SAM" id="Phobius"/>
    </source>
</evidence>
<feature type="transmembrane region" description="Helical" evidence="2">
    <location>
        <begin position="6"/>
        <end position="28"/>
    </location>
</feature>
<dbReference type="InterPro" id="IPR003425">
    <property type="entry name" value="CCB3/YggT"/>
</dbReference>
<dbReference type="AlphaFoldDB" id="A0A2U0TCP1"/>
<accession>A0A2U0TCP1</accession>
<keyword evidence="2" id="KW-1133">Transmembrane helix</keyword>
<sequence length="192" mass="22133">MTGFNSLQYLVFTIINLYCMLVMLRMWLQYSKADFYNQISQAVVKLTDPVLVPLRKTFKPVKGVDIASLIFVFVLGMVKVPLMWILAGEWTFEAITSNLFQIVIIGGLTIVSSFGQMILYVIFIGAILSWFRRGNDPLSYLLYQLGEPLLSPIRRILPKTGMIDFSPMILAFALFWLNRVMYDIFAHLWVWA</sequence>
<organism evidence="3 4">
    <name type="scientific">Alitibacter langaaensis DSM 22999</name>
    <dbReference type="NCBI Taxonomy" id="1122935"/>
    <lineage>
        <taxon>Bacteria</taxon>
        <taxon>Pseudomonadati</taxon>
        <taxon>Pseudomonadota</taxon>
        <taxon>Gammaproteobacteria</taxon>
        <taxon>Pasteurellales</taxon>
        <taxon>Pasteurellaceae</taxon>
        <taxon>Alitibacter</taxon>
    </lineage>
</organism>
<protein>
    <submittedName>
        <fullName evidence="3">YggT family protein</fullName>
    </submittedName>
</protein>
<dbReference type="EMBL" id="QENU01000002">
    <property type="protein sequence ID" value="PVX41405.1"/>
    <property type="molecule type" value="Genomic_DNA"/>
</dbReference>
<reference evidence="3 4" key="1">
    <citation type="submission" date="2018-05" db="EMBL/GenBank/DDBJ databases">
        <title>Genomic Encyclopedia of Type Strains, Phase IV (KMG-IV): sequencing the most valuable type-strain genomes for metagenomic binning, comparative biology and taxonomic classification.</title>
        <authorList>
            <person name="Goeker M."/>
        </authorList>
    </citation>
    <scope>NUCLEOTIDE SEQUENCE [LARGE SCALE GENOMIC DNA]</scope>
    <source>
        <strain evidence="3 4">DSM 22999</strain>
    </source>
</reference>
<dbReference type="Proteomes" id="UP000245909">
    <property type="component" value="Unassembled WGS sequence"/>
</dbReference>
<gene>
    <name evidence="3" type="ORF">C8D76_102101</name>
</gene>
<dbReference type="OrthoDB" id="9806665at2"/>
<proteinExistence type="inferred from homology"/>
<dbReference type="RefSeq" id="WP_116631191.1">
    <property type="nucleotide sequence ID" value="NZ_QENU01000002.1"/>
</dbReference>
<evidence type="ECO:0000313" key="3">
    <source>
        <dbReference type="EMBL" id="PVX41405.1"/>
    </source>
</evidence>
<comment type="caution">
    <text evidence="3">The sequence shown here is derived from an EMBL/GenBank/DDBJ whole genome shotgun (WGS) entry which is preliminary data.</text>
</comment>